<proteinExistence type="predicted"/>
<dbReference type="EMBL" id="VBAN01000357">
    <property type="protein sequence ID" value="TMI79088.1"/>
    <property type="molecule type" value="Genomic_DNA"/>
</dbReference>
<feature type="non-terminal residue" evidence="1">
    <location>
        <position position="82"/>
    </location>
</feature>
<gene>
    <name evidence="1" type="ORF">E6H03_10920</name>
</gene>
<evidence type="ECO:0000313" key="1">
    <source>
        <dbReference type="EMBL" id="TMI79088.1"/>
    </source>
</evidence>
<accession>A0A537J6A5</accession>
<reference evidence="1 2" key="1">
    <citation type="journal article" date="2019" name="Nat. Microbiol.">
        <title>Mediterranean grassland soil C-N compound turnover is dependent on rainfall and depth, and is mediated by genomically divergent microorganisms.</title>
        <authorList>
            <person name="Diamond S."/>
            <person name="Andeer P.F."/>
            <person name="Li Z."/>
            <person name="Crits-Christoph A."/>
            <person name="Burstein D."/>
            <person name="Anantharaman K."/>
            <person name="Lane K.R."/>
            <person name="Thomas B.C."/>
            <person name="Pan C."/>
            <person name="Northen T.R."/>
            <person name="Banfield J.F."/>
        </authorList>
    </citation>
    <scope>NUCLEOTIDE SEQUENCE [LARGE SCALE GENOMIC DNA]</scope>
    <source>
        <strain evidence="1">NP_6</strain>
    </source>
</reference>
<protein>
    <submittedName>
        <fullName evidence="1">Uncharacterized protein</fullName>
    </submittedName>
</protein>
<name>A0A537J6A5_9BACT</name>
<evidence type="ECO:0000313" key="2">
    <source>
        <dbReference type="Proteomes" id="UP000318093"/>
    </source>
</evidence>
<organism evidence="1 2">
    <name type="scientific">Candidatus Segetimicrobium genomatis</name>
    <dbReference type="NCBI Taxonomy" id="2569760"/>
    <lineage>
        <taxon>Bacteria</taxon>
        <taxon>Bacillati</taxon>
        <taxon>Candidatus Sysuimicrobiota</taxon>
        <taxon>Candidatus Sysuimicrobiia</taxon>
        <taxon>Candidatus Sysuimicrobiales</taxon>
        <taxon>Candidatus Segetimicrobiaceae</taxon>
        <taxon>Candidatus Segetimicrobium</taxon>
    </lineage>
</organism>
<dbReference type="Proteomes" id="UP000318093">
    <property type="component" value="Unassembled WGS sequence"/>
</dbReference>
<sequence length="82" mass="8605">MAECRAALPGRAMRSSSRTPRRVSVFATIGALLAMILAIPVSSPGWAAGPAALVWGRSGDVFTLDVPLSPDTQTTMVSTQIY</sequence>
<comment type="caution">
    <text evidence="1">The sequence shown here is derived from an EMBL/GenBank/DDBJ whole genome shotgun (WGS) entry which is preliminary data.</text>
</comment>
<dbReference type="AlphaFoldDB" id="A0A537J6A5"/>